<dbReference type="RefSeq" id="XP_033378775.1">
    <property type="nucleotide sequence ID" value="XM_033534430.1"/>
</dbReference>
<proteinExistence type="predicted"/>
<gene>
    <name evidence="2" type="ORF">BU24DRAFT_58497</name>
</gene>
<feature type="transmembrane region" description="Helical" evidence="1">
    <location>
        <begin position="43"/>
        <end position="67"/>
    </location>
</feature>
<sequence length="144" mass="15943">MDLSRQQDDLHRRRFCGDAQPVHPPHLVCDAFSSFPLSKHLLLLFHIHSIVIIVLVVVFGVLVLIAIRSPKSFLSGGESSSVRSAFSAPELFSGPNEWVCLCFSSIDWLDSNHVDIIALLFPYRSCHISIGIQTSTSNGTPTEQ</sequence>
<keyword evidence="1" id="KW-1133">Transmembrane helix</keyword>
<reference evidence="2" key="1">
    <citation type="journal article" date="2020" name="Stud. Mycol.">
        <title>101 Dothideomycetes genomes: a test case for predicting lifestyles and emergence of pathogens.</title>
        <authorList>
            <person name="Haridas S."/>
            <person name="Albert R."/>
            <person name="Binder M."/>
            <person name="Bloem J."/>
            <person name="Labutti K."/>
            <person name="Salamov A."/>
            <person name="Andreopoulos B."/>
            <person name="Baker S."/>
            <person name="Barry K."/>
            <person name="Bills G."/>
            <person name="Bluhm B."/>
            <person name="Cannon C."/>
            <person name="Castanera R."/>
            <person name="Culley D."/>
            <person name="Daum C."/>
            <person name="Ezra D."/>
            <person name="Gonzalez J."/>
            <person name="Henrissat B."/>
            <person name="Kuo A."/>
            <person name="Liang C."/>
            <person name="Lipzen A."/>
            <person name="Lutzoni F."/>
            <person name="Magnuson J."/>
            <person name="Mondo S."/>
            <person name="Nolan M."/>
            <person name="Ohm R."/>
            <person name="Pangilinan J."/>
            <person name="Park H.-J."/>
            <person name="Ramirez L."/>
            <person name="Alfaro M."/>
            <person name="Sun H."/>
            <person name="Tritt A."/>
            <person name="Yoshinaga Y."/>
            <person name="Zwiers L.-H."/>
            <person name="Turgeon B."/>
            <person name="Goodwin S."/>
            <person name="Spatafora J."/>
            <person name="Crous P."/>
            <person name="Grigoriev I."/>
        </authorList>
    </citation>
    <scope>NUCLEOTIDE SEQUENCE</scope>
    <source>
        <strain evidence="2">CBS 175.79</strain>
    </source>
</reference>
<organism evidence="2 3">
    <name type="scientific">Aaosphaeria arxii CBS 175.79</name>
    <dbReference type="NCBI Taxonomy" id="1450172"/>
    <lineage>
        <taxon>Eukaryota</taxon>
        <taxon>Fungi</taxon>
        <taxon>Dikarya</taxon>
        <taxon>Ascomycota</taxon>
        <taxon>Pezizomycotina</taxon>
        <taxon>Dothideomycetes</taxon>
        <taxon>Pleosporomycetidae</taxon>
        <taxon>Pleosporales</taxon>
        <taxon>Pleosporales incertae sedis</taxon>
        <taxon>Aaosphaeria</taxon>
    </lineage>
</organism>
<evidence type="ECO:0000313" key="2">
    <source>
        <dbReference type="EMBL" id="KAF2010436.1"/>
    </source>
</evidence>
<dbReference type="EMBL" id="ML978076">
    <property type="protein sequence ID" value="KAF2010436.1"/>
    <property type="molecule type" value="Genomic_DNA"/>
</dbReference>
<name>A0A6A5XC88_9PLEO</name>
<evidence type="ECO:0000313" key="3">
    <source>
        <dbReference type="Proteomes" id="UP000799778"/>
    </source>
</evidence>
<keyword evidence="3" id="KW-1185">Reference proteome</keyword>
<accession>A0A6A5XC88</accession>
<protein>
    <submittedName>
        <fullName evidence="2">Uncharacterized protein</fullName>
    </submittedName>
</protein>
<evidence type="ECO:0000256" key="1">
    <source>
        <dbReference type="SAM" id="Phobius"/>
    </source>
</evidence>
<keyword evidence="1" id="KW-0472">Membrane</keyword>
<dbReference type="AlphaFoldDB" id="A0A6A5XC88"/>
<dbReference type="Proteomes" id="UP000799778">
    <property type="component" value="Unassembled WGS sequence"/>
</dbReference>
<dbReference type="GeneID" id="54291827"/>
<keyword evidence="1" id="KW-0812">Transmembrane</keyword>